<proteinExistence type="predicted"/>
<reference evidence="2" key="2">
    <citation type="submission" date="2018-05" db="EMBL/GenBank/DDBJ databases">
        <title>OmerRS3 (Oryza meridionalis Reference Sequence Version 3).</title>
        <authorList>
            <person name="Zhang J."/>
            <person name="Kudrna D."/>
            <person name="Lee S."/>
            <person name="Talag J."/>
            <person name="Welchert J."/>
            <person name="Wing R.A."/>
        </authorList>
    </citation>
    <scope>NUCLEOTIDE SEQUENCE [LARGE SCALE GENOMIC DNA]</scope>
    <source>
        <strain evidence="2">cv. OR44</strain>
    </source>
</reference>
<evidence type="ECO:0000256" key="1">
    <source>
        <dbReference type="SAM" id="MobiDB-lite"/>
    </source>
</evidence>
<dbReference type="EnsemblPlants" id="OMERI02G13960.1">
    <property type="protein sequence ID" value="OMERI02G13960.1"/>
    <property type="gene ID" value="OMERI02G13960"/>
</dbReference>
<accession>A0A0E0CJG7</accession>
<dbReference type="Gramene" id="OMERI02G13960.1">
    <property type="protein sequence ID" value="OMERI02G13960.1"/>
    <property type="gene ID" value="OMERI02G13960"/>
</dbReference>
<sequence length="156" mass="16880">MPNVLPNLTYLFEIPSVADFQPPGNQSVIENHSSLAQLLDRLLPPARCDADNERTRPASPHRPPPASTAPRAWLASRSLPALLRTAAPAPRICWPPSGALISHPPLAARPPAGGGGQSPTRRCRCAHCWGWAQSHKETRSWVGWSELVNTALWAGP</sequence>
<keyword evidence="3" id="KW-1185">Reference proteome</keyword>
<evidence type="ECO:0000313" key="2">
    <source>
        <dbReference type="EnsemblPlants" id="OMERI02G13960.1"/>
    </source>
</evidence>
<dbReference type="AlphaFoldDB" id="A0A0E0CJG7"/>
<reference evidence="2" key="1">
    <citation type="submission" date="2015-04" db="UniProtKB">
        <authorList>
            <consortium name="EnsemblPlants"/>
        </authorList>
    </citation>
    <scope>IDENTIFICATION</scope>
</reference>
<evidence type="ECO:0000313" key="3">
    <source>
        <dbReference type="Proteomes" id="UP000008021"/>
    </source>
</evidence>
<name>A0A0E0CJG7_9ORYZ</name>
<organism evidence="2">
    <name type="scientific">Oryza meridionalis</name>
    <dbReference type="NCBI Taxonomy" id="40149"/>
    <lineage>
        <taxon>Eukaryota</taxon>
        <taxon>Viridiplantae</taxon>
        <taxon>Streptophyta</taxon>
        <taxon>Embryophyta</taxon>
        <taxon>Tracheophyta</taxon>
        <taxon>Spermatophyta</taxon>
        <taxon>Magnoliopsida</taxon>
        <taxon>Liliopsida</taxon>
        <taxon>Poales</taxon>
        <taxon>Poaceae</taxon>
        <taxon>BOP clade</taxon>
        <taxon>Oryzoideae</taxon>
        <taxon>Oryzeae</taxon>
        <taxon>Oryzinae</taxon>
        <taxon>Oryza</taxon>
    </lineage>
</organism>
<dbReference type="HOGENOM" id="CLU_1689496_0_0_1"/>
<feature type="region of interest" description="Disordered" evidence="1">
    <location>
        <begin position="47"/>
        <end position="71"/>
    </location>
</feature>
<dbReference type="Proteomes" id="UP000008021">
    <property type="component" value="Chromosome 2"/>
</dbReference>
<protein>
    <submittedName>
        <fullName evidence="2">Uncharacterized protein</fullName>
    </submittedName>
</protein>